<reference evidence="1" key="1">
    <citation type="journal article" date="2014" name="Front. Microbiol.">
        <title>High frequency of phylogenetically diverse reductive dehalogenase-homologous genes in deep subseafloor sedimentary metagenomes.</title>
        <authorList>
            <person name="Kawai M."/>
            <person name="Futagami T."/>
            <person name="Toyoda A."/>
            <person name="Takaki Y."/>
            <person name="Nishi S."/>
            <person name="Hori S."/>
            <person name="Arai W."/>
            <person name="Tsubouchi T."/>
            <person name="Morono Y."/>
            <person name="Uchiyama I."/>
            <person name="Ito T."/>
            <person name="Fujiyama A."/>
            <person name="Inagaki F."/>
            <person name="Takami H."/>
        </authorList>
    </citation>
    <scope>NUCLEOTIDE SEQUENCE</scope>
    <source>
        <strain evidence="1">Expedition CK06-06</strain>
    </source>
</reference>
<name>X0S570_9ZZZZ</name>
<gene>
    <name evidence="1" type="ORF">S01H1_10358</name>
</gene>
<dbReference type="EMBL" id="BARS01005288">
    <property type="protein sequence ID" value="GAF71062.1"/>
    <property type="molecule type" value="Genomic_DNA"/>
</dbReference>
<dbReference type="AlphaFoldDB" id="X0S570"/>
<feature type="non-terminal residue" evidence="1">
    <location>
        <position position="41"/>
    </location>
</feature>
<organism evidence="1">
    <name type="scientific">marine sediment metagenome</name>
    <dbReference type="NCBI Taxonomy" id="412755"/>
    <lineage>
        <taxon>unclassified sequences</taxon>
        <taxon>metagenomes</taxon>
        <taxon>ecological metagenomes</taxon>
    </lineage>
</organism>
<evidence type="ECO:0000313" key="1">
    <source>
        <dbReference type="EMBL" id="GAF71062.1"/>
    </source>
</evidence>
<sequence>MIDRYEQLRDKYITTKDQLDKAKSNLRKTAVSLTMRKSERT</sequence>
<comment type="caution">
    <text evidence="1">The sequence shown here is derived from an EMBL/GenBank/DDBJ whole genome shotgun (WGS) entry which is preliminary data.</text>
</comment>
<proteinExistence type="predicted"/>
<accession>X0S570</accession>
<protein>
    <submittedName>
        <fullName evidence="1">Uncharacterized protein</fullName>
    </submittedName>
</protein>